<protein>
    <recommendedName>
        <fullName evidence="6">Ribosomal RNA small subunit methyltransferase G</fullName>
        <ecNumber evidence="6">2.1.1.-</ecNumber>
    </recommendedName>
    <alternativeName>
        <fullName evidence="6">16S rRNA 7-methylguanosine methyltransferase</fullName>
        <shortName evidence="6">16S rRNA m7G methyltransferase</shortName>
    </alternativeName>
</protein>
<comment type="caution">
    <text evidence="8">The sequence shown here is derived from an EMBL/GenBank/DDBJ whole genome shotgun (WGS) entry which is preliminary data.</text>
</comment>
<dbReference type="PANTHER" id="PTHR31760:SF0">
    <property type="entry name" value="S-ADENOSYL-L-METHIONINE-DEPENDENT METHYLTRANSFERASES SUPERFAMILY PROTEIN"/>
    <property type="match status" value="1"/>
</dbReference>
<name>A0ABP6WCA7_9ACTN</name>
<dbReference type="NCBIfam" id="TIGR00138">
    <property type="entry name" value="rsmG_gidB"/>
    <property type="match status" value="1"/>
</dbReference>
<comment type="function">
    <text evidence="6">Specifically methylates the N7 position of a guanine in 16S rRNA.</text>
</comment>
<dbReference type="HAMAP" id="MF_00074">
    <property type="entry name" value="16SrRNA_methyltr_G"/>
    <property type="match status" value="1"/>
</dbReference>
<dbReference type="InterPro" id="IPR003682">
    <property type="entry name" value="rRNA_ssu_MeTfrase_G"/>
</dbReference>
<dbReference type="EC" id="2.1.1.-" evidence="6"/>
<keyword evidence="5 6" id="KW-0949">S-adenosyl-L-methionine</keyword>
<feature type="binding site" evidence="6">
    <location>
        <position position="97"/>
    </location>
    <ligand>
        <name>S-adenosyl-L-methionine</name>
        <dbReference type="ChEBI" id="CHEBI:59789"/>
    </ligand>
</feature>
<keyword evidence="2 6" id="KW-0698">rRNA processing</keyword>
<comment type="subcellular location">
    <subcellularLocation>
        <location evidence="6">Cytoplasm</location>
    </subcellularLocation>
</comment>
<dbReference type="SUPFAM" id="SSF53335">
    <property type="entry name" value="S-adenosyl-L-methionine-dependent methyltransferases"/>
    <property type="match status" value="1"/>
</dbReference>
<feature type="binding site" evidence="6">
    <location>
        <position position="102"/>
    </location>
    <ligand>
        <name>S-adenosyl-L-methionine</name>
        <dbReference type="ChEBI" id="CHEBI:59789"/>
    </ligand>
</feature>
<feature type="binding site" evidence="6">
    <location>
        <position position="163"/>
    </location>
    <ligand>
        <name>S-adenosyl-L-methionine</name>
        <dbReference type="ChEBI" id="CHEBI:59789"/>
    </ligand>
</feature>
<organism evidence="8 9">
    <name type="scientific">Nocardioides daeguensis</name>
    <dbReference type="NCBI Taxonomy" id="908359"/>
    <lineage>
        <taxon>Bacteria</taxon>
        <taxon>Bacillati</taxon>
        <taxon>Actinomycetota</taxon>
        <taxon>Actinomycetes</taxon>
        <taxon>Propionibacteriales</taxon>
        <taxon>Nocardioidaceae</taxon>
        <taxon>Nocardioides</taxon>
    </lineage>
</organism>
<feature type="region of interest" description="Disordered" evidence="7">
    <location>
        <begin position="248"/>
        <end position="268"/>
    </location>
</feature>
<keyword evidence="1 6" id="KW-0963">Cytoplasm</keyword>
<keyword evidence="3 6" id="KW-0489">Methyltransferase</keyword>
<reference evidence="9" key="1">
    <citation type="journal article" date="2019" name="Int. J. Syst. Evol. Microbiol.">
        <title>The Global Catalogue of Microorganisms (GCM) 10K type strain sequencing project: providing services to taxonomists for standard genome sequencing and annotation.</title>
        <authorList>
            <consortium name="The Broad Institute Genomics Platform"/>
            <consortium name="The Broad Institute Genome Sequencing Center for Infectious Disease"/>
            <person name="Wu L."/>
            <person name="Ma J."/>
        </authorList>
    </citation>
    <scope>NUCLEOTIDE SEQUENCE [LARGE SCALE GENOMIC DNA]</scope>
    <source>
        <strain evidence="9">JCM 17460</strain>
    </source>
</reference>
<comment type="similarity">
    <text evidence="6">Belongs to the methyltransferase superfamily. RNA methyltransferase RsmG family.</text>
</comment>
<dbReference type="CDD" id="cd02440">
    <property type="entry name" value="AdoMet_MTases"/>
    <property type="match status" value="1"/>
</dbReference>
<accession>A0ABP6WCA7</accession>
<keyword evidence="4 6" id="KW-0808">Transferase</keyword>
<evidence type="ECO:0000256" key="7">
    <source>
        <dbReference type="SAM" id="MobiDB-lite"/>
    </source>
</evidence>
<feature type="region of interest" description="Disordered" evidence="7">
    <location>
        <begin position="1"/>
        <end position="23"/>
    </location>
</feature>
<dbReference type="EMBL" id="BAABBB010000026">
    <property type="protein sequence ID" value="GAA3548776.1"/>
    <property type="molecule type" value="Genomic_DNA"/>
</dbReference>
<evidence type="ECO:0000256" key="5">
    <source>
        <dbReference type="ARBA" id="ARBA00022691"/>
    </source>
</evidence>
<dbReference type="RefSeq" id="WP_257441426.1">
    <property type="nucleotide sequence ID" value="NZ_BAABBB010000026.1"/>
</dbReference>
<keyword evidence="9" id="KW-1185">Reference proteome</keyword>
<dbReference type="PANTHER" id="PTHR31760">
    <property type="entry name" value="S-ADENOSYL-L-METHIONINE-DEPENDENT METHYLTRANSFERASES SUPERFAMILY PROTEIN"/>
    <property type="match status" value="1"/>
</dbReference>
<gene>
    <name evidence="6 8" type="primary">rsmG</name>
    <name evidence="8" type="ORF">GCM10022263_39670</name>
</gene>
<dbReference type="Gene3D" id="3.40.50.150">
    <property type="entry name" value="Vaccinia Virus protein VP39"/>
    <property type="match status" value="1"/>
</dbReference>
<dbReference type="Pfam" id="PF02527">
    <property type="entry name" value="GidB"/>
    <property type="match status" value="1"/>
</dbReference>
<sequence>MKHDDDTTPPVSPGPQDRVDPGVLRAALPAPPAVLAEVFSADRLDLVLAYADLLATDGVVRGLIGPRETPRLWERHLINCGLLAAALPADATVADVGSGAGLPGLVLAIARPDLRVTLIEPLLRRTTFLEEAVERLGLDNVTVVRGRADALHGVATYDVVTARAVAALDKLATWCMPLVAPDGALLAMKGTSALAEVAEAAKTTRCLGCAPAVVEELGAELAADGAVEPIRIVRLSWADPARVSLPLRAQRAPRGARGGSSRRKRRKS</sequence>
<evidence type="ECO:0000313" key="8">
    <source>
        <dbReference type="EMBL" id="GAA3548776.1"/>
    </source>
</evidence>
<proteinExistence type="inferred from homology"/>
<evidence type="ECO:0000256" key="6">
    <source>
        <dbReference type="HAMAP-Rule" id="MF_00074"/>
    </source>
</evidence>
<evidence type="ECO:0000256" key="2">
    <source>
        <dbReference type="ARBA" id="ARBA00022552"/>
    </source>
</evidence>
<evidence type="ECO:0000313" key="9">
    <source>
        <dbReference type="Proteomes" id="UP001500301"/>
    </source>
</evidence>
<dbReference type="Proteomes" id="UP001500301">
    <property type="component" value="Unassembled WGS sequence"/>
</dbReference>
<comment type="caution">
    <text evidence="6">Lacks conserved residue(s) required for the propagation of feature annotation.</text>
</comment>
<dbReference type="InterPro" id="IPR029063">
    <property type="entry name" value="SAM-dependent_MTases_sf"/>
</dbReference>
<evidence type="ECO:0000256" key="1">
    <source>
        <dbReference type="ARBA" id="ARBA00022490"/>
    </source>
</evidence>
<evidence type="ECO:0000256" key="3">
    <source>
        <dbReference type="ARBA" id="ARBA00022603"/>
    </source>
</evidence>
<evidence type="ECO:0000256" key="4">
    <source>
        <dbReference type="ARBA" id="ARBA00022679"/>
    </source>
</evidence>